<evidence type="ECO:0000313" key="1">
    <source>
        <dbReference type="EMBL" id="KAJ8617805.1"/>
    </source>
</evidence>
<reference evidence="1 2" key="1">
    <citation type="journal article" date="2022" name="Hortic Res">
        <title>A haplotype resolved chromosomal level avocado genome allows analysis of novel avocado genes.</title>
        <authorList>
            <person name="Nath O."/>
            <person name="Fletcher S.J."/>
            <person name="Hayward A."/>
            <person name="Shaw L.M."/>
            <person name="Masouleh A.K."/>
            <person name="Furtado A."/>
            <person name="Henry R.J."/>
            <person name="Mitter N."/>
        </authorList>
    </citation>
    <scope>NUCLEOTIDE SEQUENCE [LARGE SCALE GENOMIC DNA]</scope>
    <source>
        <strain evidence="2">cv. Hass</strain>
    </source>
</reference>
<dbReference type="Proteomes" id="UP001234297">
    <property type="component" value="Chromosome 4"/>
</dbReference>
<gene>
    <name evidence="1" type="ORF">MRB53_013991</name>
</gene>
<evidence type="ECO:0000313" key="2">
    <source>
        <dbReference type="Proteomes" id="UP001234297"/>
    </source>
</evidence>
<protein>
    <submittedName>
        <fullName evidence="1">Uncharacterized protein</fullName>
    </submittedName>
</protein>
<dbReference type="EMBL" id="CM056812">
    <property type="protein sequence ID" value="KAJ8617805.1"/>
    <property type="molecule type" value="Genomic_DNA"/>
</dbReference>
<sequence>MPVCCSRFNYVAAIDSLSLERADPPFPRKKAREFGVYCFLLHKQRKVEDRVLVSLGSSCPKKKQRIWFRIVVEHSNRKRSSHHCHSIVISDMPTLEIEDRPREREDSLSNVLVTEQGRRGLVPGQVRV</sequence>
<name>A0ACC2K9K5_PERAE</name>
<proteinExistence type="predicted"/>
<comment type="caution">
    <text evidence="1">The sequence shown here is derived from an EMBL/GenBank/DDBJ whole genome shotgun (WGS) entry which is preliminary data.</text>
</comment>
<organism evidence="1 2">
    <name type="scientific">Persea americana</name>
    <name type="common">Avocado</name>
    <dbReference type="NCBI Taxonomy" id="3435"/>
    <lineage>
        <taxon>Eukaryota</taxon>
        <taxon>Viridiplantae</taxon>
        <taxon>Streptophyta</taxon>
        <taxon>Embryophyta</taxon>
        <taxon>Tracheophyta</taxon>
        <taxon>Spermatophyta</taxon>
        <taxon>Magnoliopsida</taxon>
        <taxon>Magnoliidae</taxon>
        <taxon>Laurales</taxon>
        <taxon>Lauraceae</taxon>
        <taxon>Persea</taxon>
    </lineage>
</organism>
<accession>A0ACC2K9K5</accession>
<keyword evidence="2" id="KW-1185">Reference proteome</keyword>